<dbReference type="Gene3D" id="2.40.37.20">
    <property type="entry name" value="D-serine dehydratase-like domain"/>
    <property type="match status" value="1"/>
</dbReference>
<feature type="domain" description="D-serine dehydratase-like" evidence="4">
    <location>
        <begin position="376"/>
        <end position="462"/>
    </location>
</feature>
<gene>
    <name evidence="5" type="ORF">GFD30_15265</name>
</gene>
<dbReference type="RefSeq" id="WP_153026071.1">
    <property type="nucleotide sequence ID" value="NZ_WIAO01000018.1"/>
</dbReference>
<dbReference type="Pfam" id="PF01168">
    <property type="entry name" value="Ala_racemase_N"/>
    <property type="match status" value="1"/>
</dbReference>
<proteinExistence type="inferred from homology"/>
<feature type="region of interest" description="Disordered" evidence="3">
    <location>
        <begin position="33"/>
        <end position="111"/>
    </location>
</feature>
<name>A0A6L5GBF2_9ACTN</name>
<protein>
    <submittedName>
        <fullName evidence="5">Amino acid deaminase</fullName>
    </submittedName>
</protein>
<dbReference type="AlphaFoldDB" id="A0A6L5GBF2"/>
<evidence type="ECO:0000313" key="5">
    <source>
        <dbReference type="EMBL" id="MQM26921.1"/>
    </source>
</evidence>
<dbReference type="GO" id="GO:0016829">
    <property type="term" value="F:lyase activity"/>
    <property type="evidence" value="ECO:0007669"/>
    <property type="project" value="UniProtKB-KW"/>
</dbReference>
<dbReference type="PANTHER" id="PTHR28004:SF8">
    <property type="entry name" value="D-SERINE DEAMINASE"/>
    <property type="match status" value="1"/>
</dbReference>
<evidence type="ECO:0000256" key="3">
    <source>
        <dbReference type="SAM" id="MobiDB-lite"/>
    </source>
</evidence>
<dbReference type="InterPro" id="IPR029066">
    <property type="entry name" value="PLP-binding_barrel"/>
</dbReference>
<dbReference type="InterPro" id="IPR026956">
    <property type="entry name" value="D-ser_dehydrat-like_dom"/>
</dbReference>
<keyword evidence="6" id="KW-1185">Reference proteome</keyword>
<organism evidence="5 6">
    <name type="scientific">Glycomyces albidus</name>
    <dbReference type="NCBI Taxonomy" id="2656774"/>
    <lineage>
        <taxon>Bacteria</taxon>
        <taxon>Bacillati</taxon>
        <taxon>Actinomycetota</taxon>
        <taxon>Actinomycetes</taxon>
        <taxon>Glycomycetales</taxon>
        <taxon>Glycomycetaceae</taxon>
        <taxon>Glycomyces</taxon>
    </lineage>
</organism>
<comment type="caution">
    <text evidence="5">The sequence shown here is derived from an EMBL/GenBank/DDBJ whole genome shotgun (WGS) entry which is preliminary data.</text>
</comment>
<evidence type="ECO:0000313" key="6">
    <source>
        <dbReference type="Proteomes" id="UP000477750"/>
    </source>
</evidence>
<dbReference type="InterPro" id="IPR051466">
    <property type="entry name" value="D-amino_acid_metab_enzyme"/>
</dbReference>
<feature type="compositionally biased region" description="Pro residues" evidence="3">
    <location>
        <begin position="37"/>
        <end position="54"/>
    </location>
</feature>
<dbReference type="InterPro" id="IPR001608">
    <property type="entry name" value="Ala_racemase_N"/>
</dbReference>
<dbReference type="Proteomes" id="UP000477750">
    <property type="component" value="Unassembled WGS sequence"/>
</dbReference>
<evidence type="ECO:0000256" key="2">
    <source>
        <dbReference type="ARBA" id="ARBA00023239"/>
    </source>
</evidence>
<dbReference type="SMART" id="SM01119">
    <property type="entry name" value="D-ser_dehydrat"/>
    <property type="match status" value="1"/>
</dbReference>
<comment type="similarity">
    <text evidence="1">Belongs to the DSD1 family.</text>
</comment>
<dbReference type="Pfam" id="PF14031">
    <property type="entry name" value="D-ser_dehydrat"/>
    <property type="match status" value="1"/>
</dbReference>
<dbReference type="SUPFAM" id="SSF51419">
    <property type="entry name" value="PLP-binding barrel"/>
    <property type="match status" value="1"/>
</dbReference>
<dbReference type="PANTHER" id="PTHR28004">
    <property type="entry name" value="ZGC:162816-RELATED"/>
    <property type="match status" value="1"/>
</dbReference>
<dbReference type="InterPro" id="IPR042208">
    <property type="entry name" value="D-ser_dehydrat-like_sf"/>
</dbReference>
<dbReference type="Gene3D" id="3.20.20.10">
    <property type="entry name" value="Alanine racemase"/>
    <property type="match status" value="1"/>
</dbReference>
<keyword evidence="2" id="KW-0456">Lyase</keyword>
<reference evidence="5 6" key="1">
    <citation type="submission" date="2019-10" db="EMBL/GenBank/DDBJ databases">
        <title>Glycomyces albidus sp. nov., a novel actinomycete isolated from rhizosphere soil of wheat (Triticum aestivum L.).</title>
        <authorList>
            <person name="Qian L."/>
        </authorList>
    </citation>
    <scope>NUCLEOTIDE SEQUENCE [LARGE SCALE GENOMIC DNA]</scope>
    <source>
        <strain evidence="5 6">NEAU-7082</strain>
    </source>
</reference>
<accession>A0A6L5GBF2</accession>
<evidence type="ECO:0000256" key="1">
    <source>
        <dbReference type="ARBA" id="ARBA00005323"/>
    </source>
</evidence>
<evidence type="ECO:0000259" key="4">
    <source>
        <dbReference type="SMART" id="SM01119"/>
    </source>
</evidence>
<sequence length="476" mass="48792">MDTTRLAALHDEVLDWRHKGIPAAAHGLTIAEWLASGPPPPTPTHPATAPPPAPARSTPGGPADPIAGHDPALARGPVAPSGTGAAADALARVPGAGPPRGGGPAGTRRLTTGPLAAELSTPVVTLSAQALEHNLRAMAAWCADRNLALAPHGKATMAPQLWRRQLEAGAAAITVATPFQAGVARHFGVPRILVANQIADPAALARLSVWAQNGTHIALFSDSEVTIDRVSAAALTTIDVIVELGTPGGRGGARSVEAALAVAARVAAAPNLRLAGVAGYEGSVASGTDPGSLAAVDDYLGDLATLYAALDFETDRPVISAGGSAYFDRVAAVLGPLAGEAEVLLRSGSYLVHDHGFYARMTPAARGGDGPGFRPALEGRAQVLSRPEPGLAILDGGRRDFPYDQDLPIPLGLKGSGCPQISDQHLFLTGAPEDLGVGDIVRLGLSHPCTGFDKWRLIPVVDEETGRVVDAIRTFF</sequence>
<dbReference type="EMBL" id="WIAO01000018">
    <property type="protein sequence ID" value="MQM26921.1"/>
    <property type="molecule type" value="Genomic_DNA"/>
</dbReference>